<comment type="cofactor">
    <cofactor evidence="15">
        <name>Zn(2+)</name>
        <dbReference type="ChEBI" id="CHEBI:29105"/>
    </cofactor>
    <text evidence="15">Binds 1 zinc ion per subunit.</text>
</comment>
<dbReference type="PRINTS" id="PR00756">
    <property type="entry name" value="ALADIPTASE"/>
</dbReference>
<evidence type="ECO:0000256" key="10">
    <source>
        <dbReference type="ARBA" id="ARBA00022833"/>
    </source>
</evidence>
<evidence type="ECO:0000313" key="19">
    <source>
        <dbReference type="Proteomes" id="UP000185596"/>
    </source>
</evidence>
<dbReference type="InterPro" id="IPR045357">
    <property type="entry name" value="Aminopeptidase_N-like_N"/>
</dbReference>
<name>A0A1Q8CK86_9PSEU</name>
<feature type="binding site" evidence="15">
    <location>
        <position position="278"/>
    </location>
    <ligand>
        <name>Zn(2+)</name>
        <dbReference type="ChEBI" id="CHEBI:29105"/>
        <note>catalytic</note>
    </ligand>
</feature>
<dbReference type="GO" id="GO:0005737">
    <property type="term" value="C:cytoplasm"/>
    <property type="evidence" value="ECO:0007669"/>
    <property type="project" value="UniProtKB-SubCell"/>
</dbReference>
<feature type="binding site" evidence="15">
    <location>
        <position position="282"/>
    </location>
    <ligand>
        <name>Zn(2+)</name>
        <dbReference type="ChEBI" id="CHEBI:29105"/>
        <note>catalytic</note>
    </ligand>
</feature>
<dbReference type="AlphaFoldDB" id="A0A1Q8CK86"/>
<evidence type="ECO:0000256" key="1">
    <source>
        <dbReference type="ARBA" id="ARBA00000098"/>
    </source>
</evidence>
<dbReference type="Gene3D" id="2.60.40.1730">
    <property type="entry name" value="tricorn interacting facor f3 domain"/>
    <property type="match status" value="1"/>
</dbReference>
<keyword evidence="6" id="KW-0963">Cytoplasm</keyword>
<feature type="binding site" evidence="15">
    <location>
        <position position="301"/>
    </location>
    <ligand>
        <name>Zn(2+)</name>
        <dbReference type="ChEBI" id="CHEBI:29105"/>
        <note>catalytic</note>
    </ligand>
</feature>
<dbReference type="SUPFAM" id="SSF55486">
    <property type="entry name" value="Metalloproteases ('zincins'), catalytic domain"/>
    <property type="match status" value="1"/>
</dbReference>
<dbReference type="InterPro" id="IPR001930">
    <property type="entry name" value="Peptidase_M1"/>
</dbReference>
<evidence type="ECO:0000256" key="3">
    <source>
        <dbReference type="ARBA" id="ARBA00010136"/>
    </source>
</evidence>
<evidence type="ECO:0000313" key="18">
    <source>
        <dbReference type="EMBL" id="OLF14780.1"/>
    </source>
</evidence>
<dbReference type="PANTHER" id="PTHR45726">
    <property type="entry name" value="LEUKOTRIENE A-4 HYDROLASE"/>
    <property type="match status" value="1"/>
</dbReference>
<protein>
    <recommendedName>
        <fullName evidence="5">Aminopeptidase N</fullName>
        <ecNumber evidence="4">3.4.11.2</ecNumber>
    </recommendedName>
    <alternativeName>
        <fullName evidence="12">Alanine aminopeptidase</fullName>
    </alternativeName>
    <alternativeName>
        <fullName evidence="13">Lysyl aminopeptidase</fullName>
    </alternativeName>
</protein>
<comment type="catalytic activity">
    <reaction evidence="1">
        <text>Release of an N-terminal amino acid, Xaa-|-Yaa- from a peptide, amide or arylamide. Xaa is preferably Ala, but may be most amino acids including Pro (slow action). When a terminal hydrophobic residue is followed by a prolyl residue, the two may be released as an intact Xaa-Pro dipeptide.</text>
        <dbReference type="EC" id="3.4.11.2"/>
    </reaction>
</comment>
<comment type="subcellular location">
    <subcellularLocation>
        <location evidence="2">Cytoplasm</location>
    </subcellularLocation>
</comment>
<keyword evidence="9" id="KW-0378">Hydrolase</keyword>
<keyword evidence="11" id="KW-0482">Metalloprotease</keyword>
<evidence type="ECO:0000256" key="9">
    <source>
        <dbReference type="ARBA" id="ARBA00022801"/>
    </source>
</evidence>
<dbReference type="EC" id="3.4.11.2" evidence="4"/>
<dbReference type="InterPro" id="IPR027268">
    <property type="entry name" value="Peptidase_M4/M1_CTD_sf"/>
</dbReference>
<evidence type="ECO:0000259" key="17">
    <source>
        <dbReference type="Pfam" id="PF17900"/>
    </source>
</evidence>
<dbReference type="InterPro" id="IPR034015">
    <property type="entry name" value="M1_LTA4H"/>
</dbReference>
<evidence type="ECO:0000256" key="14">
    <source>
        <dbReference type="PIRSR" id="PIRSR634015-1"/>
    </source>
</evidence>
<dbReference type="SUPFAM" id="SSF63737">
    <property type="entry name" value="Leukotriene A4 hydrolase N-terminal domain"/>
    <property type="match status" value="1"/>
</dbReference>
<evidence type="ECO:0000256" key="12">
    <source>
        <dbReference type="ARBA" id="ARBA00029811"/>
    </source>
</evidence>
<reference evidence="18 19" key="1">
    <citation type="submission" date="2016-12" db="EMBL/GenBank/DDBJ databases">
        <title>The draft genome sequence of Actinophytocola sp. 11-183.</title>
        <authorList>
            <person name="Wang W."/>
            <person name="Yuan L."/>
        </authorList>
    </citation>
    <scope>NUCLEOTIDE SEQUENCE [LARGE SCALE GENOMIC DNA]</scope>
    <source>
        <strain evidence="18 19">11-183</strain>
    </source>
</reference>
<dbReference type="RefSeq" id="WP_075128297.1">
    <property type="nucleotide sequence ID" value="NZ_MSIE01000049.1"/>
</dbReference>
<dbReference type="GO" id="GO:0008270">
    <property type="term" value="F:zinc ion binding"/>
    <property type="evidence" value="ECO:0007669"/>
    <property type="project" value="InterPro"/>
</dbReference>
<dbReference type="GO" id="GO:0016285">
    <property type="term" value="F:alanyl aminopeptidase activity"/>
    <property type="evidence" value="ECO:0007669"/>
    <property type="project" value="UniProtKB-EC"/>
</dbReference>
<dbReference type="GO" id="GO:0006508">
    <property type="term" value="P:proteolysis"/>
    <property type="evidence" value="ECO:0007669"/>
    <property type="project" value="UniProtKB-KW"/>
</dbReference>
<comment type="similarity">
    <text evidence="3">Belongs to the peptidase M1 family.</text>
</comment>
<dbReference type="Gene3D" id="1.10.390.10">
    <property type="entry name" value="Neutral Protease Domain 2"/>
    <property type="match status" value="1"/>
</dbReference>
<dbReference type="Pfam" id="PF17900">
    <property type="entry name" value="Peptidase_M1_N"/>
    <property type="match status" value="1"/>
</dbReference>
<keyword evidence="10 15" id="KW-0862">Zinc</keyword>
<evidence type="ECO:0000256" key="15">
    <source>
        <dbReference type="PIRSR" id="PIRSR634015-3"/>
    </source>
</evidence>
<feature type="domain" description="Peptidase M1 membrane alanine aminopeptidase" evidence="16">
    <location>
        <begin position="234"/>
        <end position="413"/>
    </location>
</feature>
<gene>
    <name evidence="18" type="ORF">BU204_25590</name>
</gene>
<dbReference type="EMBL" id="MSIE01000049">
    <property type="protein sequence ID" value="OLF14780.1"/>
    <property type="molecule type" value="Genomic_DNA"/>
</dbReference>
<dbReference type="PANTHER" id="PTHR45726:SF3">
    <property type="entry name" value="LEUKOTRIENE A-4 HYDROLASE"/>
    <property type="match status" value="1"/>
</dbReference>
<sequence>MALTGAELYRHGDPGYRVAHYDLELDYKPSTGRVTARAVLAVVPVAPLTTVVLDLGTFRVDRVTVAGKPARYSHREGKLRVRGPVTGPVAVEVRYSGTPRPIRTRYWGDVGWDELTDGVIVAGQPVGAPSWFPCNDRVDDKATYRIAVTAPASYTVVANGALAECRVVGAKATWVYRQDAPMATYLATVQIGRYERLSSSDGEVMVPPPLVRAAAHDFARQPAMMSVFARLFGSYPFEGYRVVVTADELEVPVEAQGLSIFGANHVDGRRGHERLVAHELAHQWFGNSVGVADWQHIWLNEGFATYAEWLWSEYSGGPPAAVLAGRSRASLSRLPQDLRVGAPTAGEMFDDRLYQRGALTLHALRTRVGDEAFFAILRTWTLTHRYGTATTTDFTALAQYHTDAELGPLFTGWLFEPALPT</sequence>
<dbReference type="OrthoDB" id="100605at2"/>
<feature type="domain" description="Aminopeptidase N-like N-terminal" evidence="17">
    <location>
        <begin position="20"/>
        <end position="186"/>
    </location>
</feature>
<evidence type="ECO:0000256" key="8">
    <source>
        <dbReference type="ARBA" id="ARBA00022723"/>
    </source>
</evidence>
<evidence type="ECO:0000256" key="13">
    <source>
        <dbReference type="ARBA" id="ARBA00031533"/>
    </source>
</evidence>
<evidence type="ECO:0000256" key="5">
    <source>
        <dbReference type="ARBA" id="ARBA00015611"/>
    </source>
</evidence>
<dbReference type="Pfam" id="PF01433">
    <property type="entry name" value="Peptidase_M1"/>
    <property type="match status" value="1"/>
</dbReference>
<feature type="active site" description="Proton acceptor" evidence="14">
    <location>
        <position position="279"/>
    </location>
</feature>
<dbReference type="GO" id="GO:0008237">
    <property type="term" value="F:metallopeptidase activity"/>
    <property type="evidence" value="ECO:0007669"/>
    <property type="project" value="UniProtKB-KW"/>
</dbReference>
<keyword evidence="8 15" id="KW-0479">Metal-binding</keyword>
<keyword evidence="19" id="KW-1185">Reference proteome</keyword>
<feature type="active site" description="Proton donor" evidence="14">
    <location>
        <position position="354"/>
    </location>
</feature>
<evidence type="ECO:0000256" key="7">
    <source>
        <dbReference type="ARBA" id="ARBA00022670"/>
    </source>
</evidence>
<accession>A0A1Q8CK86</accession>
<dbReference type="InterPro" id="IPR042097">
    <property type="entry name" value="Aminopeptidase_N-like_N_sf"/>
</dbReference>
<proteinExistence type="inferred from homology"/>
<dbReference type="Proteomes" id="UP000185596">
    <property type="component" value="Unassembled WGS sequence"/>
</dbReference>
<dbReference type="CDD" id="cd09603">
    <property type="entry name" value="M1_APN_like"/>
    <property type="match status" value="1"/>
</dbReference>
<dbReference type="InterPro" id="IPR014782">
    <property type="entry name" value="Peptidase_M1_dom"/>
</dbReference>
<organism evidence="18 19">
    <name type="scientific">Actinophytocola xanthii</name>
    <dbReference type="NCBI Taxonomy" id="1912961"/>
    <lineage>
        <taxon>Bacteria</taxon>
        <taxon>Bacillati</taxon>
        <taxon>Actinomycetota</taxon>
        <taxon>Actinomycetes</taxon>
        <taxon>Pseudonocardiales</taxon>
        <taxon>Pseudonocardiaceae</taxon>
    </lineage>
</organism>
<dbReference type="STRING" id="1912961.BU204_25590"/>
<evidence type="ECO:0000256" key="4">
    <source>
        <dbReference type="ARBA" id="ARBA00012564"/>
    </source>
</evidence>
<evidence type="ECO:0000256" key="2">
    <source>
        <dbReference type="ARBA" id="ARBA00004496"/>
    </source>
</evidence>
<evidence type="ECO:0000256" key="11">
    <source>
        <dbReference type="ARBA" id="ARBA00023049"/>
    </source>
</evidence>
<keyword evidence="7" id="KW-0645">Protease</keyword>
<evidence type="ECO:0000256" key="6">
    <source>
        <dbReference type="ARBA" id="ARBA00022490"/>
    </source>
</evidence>
<evidence type="ECO:0000259" key="16">
    <source>
        <dbReference type="Pfam" id="PF01433"/>
    </source>
</evidence>
<comment type="caution">
    <text evidence="18">The sequence shown here is derived from an EMBL/GenBank/DDBJ whole genome shotgun (WGS) entry which is preliminary data.</text>
</comment>